<dbReference type="InterPro" id="IPR001387">
    <property type="entry name" value="Cro/C1-type_HTH"/>
</dbReference>
<dbReference type="Proteomes" id="UP000037822">
    <property type="component" value="Unassembled WGS sequence"/>
</dbReference>
<name>A0A0N1N425_9HYPH</name>
<dbReference type="GO" id="GO:0003677">
    <property type="term" value="F:DNA binding"/>
    <property type="evidence" value="ECO:0007669"/>
    <property type="project" value="InterPro"/>
</dbReference>
<reference evidence="2 3" key="1">
    <citation type="submission" date="2015-07" db="EMBL/GenBank/DDBJ databases">
        <title>Whole genome sequencing of Bosea vaviloviae isolated from cave pool.</title>
        <authorList>
            <person name="Tan N.E.H."/>
            <person name="Lee Y.P."/>
            <person name="Gan H.M."/>
            <person name="Barton H."/>
            <person name="Savka M.A."/>
        </authorList>
    </citation>
    <scope>NUCLEOTIDE SEQUENCE [LARGE SCALE GENOMIC DNA]</scope>
    <source>
        <strain evidence="2 3">SD260</strain>
    </source>
</reference>
<dbReference type="InterPro" id="IPR010982">
    <property type="entry name" value="Lambda_DNA-bd_dom_sf"/>
</dbReference>
<dbReference type="PATRIC" id="fig|1526658.3.peg.4063"/>
<protein>
    <recommendedName>
        <fullName evidence="1">HTH cro/C1-type domain-containing protein</fullName>
    </recommendedName>
</protein>
<dbReference type="Pfam" id="PF01381">
    <property type="entry name" value="HTH_3"/>
    <property type="match status" value="1"/>
</dbReference>
<keyword evidence="3" id="KW-1185">Reference proteome</keyword>
<gene>
    <name evidence="2" type="ORF">AE618_13125</name>
</gene>
<dbReference type="SUPFAM" id="SSF47413">
    <property type="entry name" value="lambda repressor-like DNA-binding domains"/>
    <property type="match status" value="1"/>
</dbReference>
<dbReference type="PROSITE" id="PS50943">
    <property type="entry name" value="HTH_CROC1"/>
    <property type="match status" value="1"/>
</dbReference>
<organism evidence="2 3">
    <name type="scientific">Bosea vaviloviae</name>
    <dbReference type="NCBI Taxonomy" id="1526658"/>
    <lineage>
        <taxon>Bacteria</taxon>
        <taxon>Pseudomonadati</taxon>
        <taxon>Pseudomonadota</taxon>
        <taxon>Alphaproteobacteria</taxon>
        <taxon>Hyphomicrobiales</taxon>
        <taxon>Boseaceae</taxon>
        <taxon>Bosea</taxon>
    </lineage>
</organism>
<sequence length="71" mass="7396">MARAALNWSLADLASAAGVHRNTISNFETGKYAGDQEKLAVMRAALEAAGVVFIPENGGGPGVRLRKNADV</sequence>
<dbReference type="AlphaFoldDB" id="A0A0N1N425"/>
<accession>A0A0N1N425</accession>
<dbReference type="Gene3D" id="1.10.260.40">
    <property type="entry name" value="lambda repressor-like DNA-binding domains"/>
    <property type="match status" value="1"/>
</dbReference>
<evidence type="ECO:0000313" key="2">
    <source>
        <dbReference type="EMBL" id="KPH80674.1"/>
    </source>
</evidence>
<dbReference type="EMBL" id="LGSZ01000040">
    <property type="protein sequence ID" value="KPH80674.1"/>
    <property type="molecule type" value="Genomic_DNA"/>
</dbReference>
<evidence type="ECO:0000259" key="1">
    <source>
        <dbReference type="PROSITE" id="PS50943"/>
    </source>
</evidence>
<evidence type="ECO:0000313" key="3">
    <source>
        <dbReference type="Proteomes" id="UP000037822"/>
    </source>
</evidence>
<proteinExistence type="predicted"/>
<dbReference type="CDD" id="cd00093">
    <property type="entry name" value="HTH_XRE"/>
    <property type="match status" value="1"/>
</dbReference>
<feature type="domain" description="HTH cro/C1-type" evidence="1">
    <location>
        <begin position="2"/>
        <end position="53"/>
    </location>
</feature>
<comment type="caution">
    <text evidence="2">The sequence shown here is derived from an EMBL/GenBank/DDBJ whole genome shotgun (WGS) entry which is preliminary data.</text>
</comment>